<evidence type="ECO:0000313" key="2">
    <source>
        <dbReference type="Proteomes" id="UP000431401"/>
    </source>
</evidence>
<keyword evidence="2" id="KW-1185">Reference proteome</keyword>
<accession>A0A7K0DKJ5</accession>
<dbReference type="OrthoDB" id="4556447at2"/>
<sequence length="83" mass="9513">MNQPMDLGRIGIMDFSRTDNYSNSRETATRFVINAVEHTGAASRDDFDIDRIVTTAHSLVNDWDFQGMQPEAFWRIASTCIRQ</sequence>
<organism evidence="1 2">
    <name type="scientific">Nocardia aurantia</name>
    <dbReference type="NCBI Taxonomy" id="2585199"/>
    <lineage>
        <taxon>Bacteria</taxon>
        <taxon>Bacillati</taxon>
        <taxon>Actinomycetota</taxon>
        <taxon>Actinomycetes</taxon>
        <taxon>Mycobacteriales</taxon>
        <taxon>Nocardiaceae</taxon>
        <taxon>Nocardia</taxon>
    </lineage>
</organism>
<dbReference type="EMBL" id="WEGI01000003">
    <property type="protein sequence ID" value="MQY26229.1"/>
    <property type="molecule type" value="Genomic_DNA"/>
</dbReference>
<protein>
    <submittedName>
        <fullName evidence="1">Uncharacterized protein</fullName>
    </submittedName>
</protein>
<name>A0A7K0DKJ5_9NOCA</name>
<comment type="caution">
    <text evidence="1">The sequence shown here is derived from an EMBL/GenBank/DDBJ whole genome shotgun (WGS) entry which is preliminary data.</text>
</comment>
<dbReference type="AlphaFoldDB" id="A0A7K0DKJ5"/>
<gene>
    <name evidence="1" type="ORF">NRB56_17910</name>
</gene>
<dbReference type="Proteomes" id="UP000431401">
    <property type="component" value="Unassembled WGS sequence"/>
</dbReference>
<reference evidence="1 2" key="1">
    <citation type="submission" date="2019-10" db="EMBL/GenBank/DDBJ databases">
        <title>Nocardia macrotermitis sp. nov. and Nocardia aurantia sp. nov., isolated from the gut of fungus growing-termite Macrotermes natalensis.</title>
        <authorList>
            <person name="Benndorf R."/>
            <person name="Schwitalla J."/>
            <person name="Martin K."/>
            <person name="De Beer W."/>
            <person name="Kaster A.-K."/>
            <person name="Vollmers J."/>
            <person name="Poulsen M."/>
            <person name="Beemelmanns C."/>
        </authorList>
    </citation>
    <scope>NUCLEOTIDE SEQUENCE [LARGE SCALE GENOMIC DNA]</scope>
    <source>
        <strain evidence="1 2">RB56</strain>
    </source>
</reference>
<proteinExistence type="predicted"/>
<evidence type="ECO:0000313" key="1">
    <source>
        <dbReference type="EMBL" id="MQY26229.1"/>
    </source>
</evidence>